<dbReference type="OrthoDB" id="9770043at2"/>
<evidence type="ECO:0000259" key="2">
    <source>
        <dbReference type="Pfam" id="PF18962"/>
    </source>
</evidence>
<dbReference type="Proteomes" id="UP000317624">
    <property type="component" value="Unassembled WGS sequence"/>
</dbReference>
<keyword evidence="1" id="KW-0732">Signal</keyword>
<dbReference type="NCBIfam" id="TIGR04183">
    <property type="entry name" value="Por_Secre_tail"/>
    <property type="match status" value="1"/>
</dbReference>
<feature type="signal peptide" evidence="1">
    <location>
        <begin position="1"/>
        <end position="21"/>
    </location>
</feature>
<evidence type="ECO:0000256" key="1">
    <source>
        <dbReference type="SAM" id="SignalP"/>
    </source>
</evidence>
<evidence type="ECO:0000313" key="3">
    <source>
        <dbReference type="EMBL" id="TVT40630.1"/>
    </source>
</evidence>
<gene>
    <name evidence="3" type="ORF">FNT36_14265</name>
</gene>
<feature type="chain" id="PRO_5035193664" evidence="1">
    <location>
        <begin position="22"/>
        <end position="698"/>
    </location>
</feature>
<dbReference type="EMBL" id="VMRJ01000003">
    <property type="protein sequence ID" value="TVT40630.1"/>
    <property type="molecule type" value="Genomic_DNA"/>
</dbReference>
<protein>
    <submittedName>
        <fullName evidence="3">T9SS type A sorting domain-containing protein</fullName>
    </submittedName>
</protein>
<comment type="caution">
    <text evidence="3">The sequence shown here is derived from an EMBL/GenBank/DDBJ whole genome shotgun (WGS) entry which is preliminary data.</text>
</comment>
<dbReference type="InterPro" id="IPR026444">
    <property type="entry name" value="Secre_tail"/>
</dbReference>
<keyword evidence="4" id="KW-1185">Reference proteome</keyword>
<accession>A0A558BVS7</accession>
<evidence type="ECO:0000313" key="4">
    <source>
        <dbReference type="Proteomes" id="UP000317624"/>
    </source>
</evidence>
<dbReference type="Pfam" id="PF18962">
    <property type="entry name" value="Por_Secre_tail"/>
    <property type="match status" value="1"/>
</dbReference>
<sequence length="698" mass="74199">MRPRLLTCLWLILLCCYKSFGQTYTLSDFKLNGNATSLAINGPSGPVDYLVTVRRAAGSVNEGTIKIFAGSSTAASTNTNAISSAINTDPNRWTTSGSFQYQTLRSSFSASTSNLTAPNNYAYAVALDINNSALVLGSSSGIAVTFAPPPSGGGSSNPYFSVQDAKLDPYPDRSQSKYLYAEYGTPLTIKIIGAGLQYVTKVTIDGRSVAIQSATTSQIVTVPITVQGDYSYTADLNVIGQGYYVNIPVRMVVPLSAFTPCAPSEICATQQCVTMGGTVGLIRGRILARSSYDFDEYIYNRRYSSPLSGDNTTFAKQEEDESVQWQASTDGSNWYDISGANDRNYQPGPLSQTTYFRRDSDHKEGSLGSRAHWYTSNVVAINVIPPAPVFTSSTYSSCGNGSVIRVGVNPVQGAVSYNWWVPYQGWAMSTDGQNFTNFGGGSYIVPTNQIYIRVPAGASGAYNIAASTNGTNGWTPYGPGLCDHSSDANATINVTPGSGAVGQPTGLMATRNRTGCETYYTVTMPVVAGATSYQATLGGYTAAGYVSGSTVYFPHTYYPDCSSAYSVFGTVTATGPCNSVTVNAGVSINMLKGCSTCPSGYREASNAKNATMQSSVEQPGQPGIYPNPASTELHINLGGQEAVAHLYNSVGDIVQEATIHEGVADTILNVQALPQGLYHLRVIQRDGKTENHQIKIAR</sequence>
<reference evidence="3 4" key="1">
    <citation type="submission" date="2019-07" db="EMBL/GenBank/DDBJ databases">
        <title>Hymenobacter sp. straun FUR1 Genome sequencing and assembly.</title>
        <authorList>
            <person name="Chhetri G."/>
        </authorList>
    </citation>
    <scope>NUCLEOTIDE SEQUENCE [LARGE SCALE GENOMIC DNA]</scope>
    <source>
        <strain evidence="3 4">Fur1</strain>
    </source>
</reference>
<dbReference type="RefSeq" id="WP_144848863.1">
    <property type="nucleotide sequence ID" value="NZ_VMRJ01000003.1"/>
</dbReference>
<organism evidence="3 4">
    <name type="scientific">Hymenobacter setariae</name>
    <dbReference type="NCBI Taxonomy" id="2594794"/>
    <lineage>
        <taxon>Bacteria</taxon>
        <taxon>Pseudomonadati</taxon>
        <taxon>Bacteroidota</taxon>
        <taxon>Cytophagia</taxon>
        <taxon>Cytophagales</taxon>
        <taxon>Hymenobacteraceae</taxon>
        <taxon>Hymenobacter</taxon>
    </lineage>
</organism>
<feature type="domain" description="Secretion system C-terminal sorting" evidence="2">
    <location>
        <begin position="624"/>
        <end position="690"/>
    </location>
</feature>
<proteinExistence type="predicted"/>
<dbReference type="AlphaFoldDB" id="A0A558BVS7"/>
<name>A0A558BVS7_9BACT</name>